<accession>A0ABU8NKR2</accession>
<feature type="domain" description="Methylamine utilisation protein MauE" evidence="6">
    <location>
        <begin position="20"/>
        <end position="145"/>
    </location>
</feature>
<evidence type="ECO:0000256" key="5">
    <source>
        <dbReference type="SAM" id="Phobius"/>
    </source>
</evidence>
<gene>
    <name evidence="7" type="ORF">WAE58_10115</name>
</gene>
<feature type="transmembrane region" description="Helical" evidence="5">
    <location>
        <begin position="63"/>
        <end position="82"/>
    </location>
</feature>
<keyword evidence="8" id="KW-1185">Reference proteome</keyword>
<dbReference type="EMBL" id="JBBEUB010000002">
    <property type="protein sequence ID" value="MEJ2902781.1"/>
    <property type="molecule type" value="Genomic_DNA"/>
</dbReference>
<feature type="transmembrane region" description="Helical" evidence="5">
    <location>
        <begin position="89"/>
        <end position="108"/>
    </location>
</feature>
<comment type="subcellular location">
    <subcellularLocation>
        <location evidence="1">Membrane</location>
        <topology evidence="1">Multi-pass membrane protein</topology>
    </subcellularLocation>
</comment>
<feature type="transmembrane region" description="Helical" evidence="5">
    <location>
        <begin position="20"/>
        <end position="43"/>
    </location>
</feature>
<dbReference type="Proteomes" id="UP001378956">
    <property type="component" value="Unassembled WGS sequence"/>
</dbReference>
<evidence type="ECO:0000256" key="2">
    <source>
        <dbReference type="ARBA" id="ARBA00022692"/>
    </source>
</evidence>
<dbReference type="InterPro" id="IPR009908">
    <property type="entry name" value="Methylamine_util_MauE"/>
</dbReference>
<keyword evidence="3 5" id="KW-1133">Transmembrane helix</keyword>
<protein>
    <submittedName>
        <fullName evidence="7">MauE/DoxX family redox-associated membrane protein</fullName>
    </submittedName>
</protein>
<reference evidence="7 8" key="1">
    <citation type="submission" date="2024-03" db="EMBL/GenBank/DDBJ databases">
        <title>Sequence of Lycoming College Course Isolates.</title>
        <authorList>
            <person name="Plotts O."/>
            <person name="Newman J."/>
        </authorList>
    </citation>
    <scope>NUCLEOTIDE SEQUENCE [LARGE SCALE GENOMIC DNA]</scope>
    <source>
        <strain evidence="7 8">CJB-3</strain>
    </source>
</reference>
<name>A0ABU8NKR2_9SPHI</name>
<evidence type="ECO:0000256" key="3">
    <source>
        <dbReference type="ARBA" id="ARBA00022989"/>
    </source>
</evidence>
<evidence type="ECO:0000313" key="7">
    <source>
        <dbReference type="EMBL" id="MEJ2902781.1"/>
    </source>
</evidence>
<comment type="caution">
    <text evidence="7">The sequence shown here is derived from an EMBL/GenBank/DDBJ whole genome shotgun (WGS) entry which is preliminary data.</text>
</comment>
<feature type="transmembrane region" description="Helical" evidence="5">
    <location>
        <begin position="128"/>
        <end position="147"/>
    </location>
</feature>
<evidence type="ECO:0000259" key="6">
    <source>
        <dbReference type="Pfam" id="PF07291"/>
    </source>
</evidence>
<dbReference type="RefSeq" id="WP_288879445.1">
    <property type="nucleotide sequence ID" value="NZ_CBFGNQ010000022.1"/>
</dbReference>
<sequence>MQTIFFNQTKFYLSAKARVIIVDAIAYLILALFMYTAASKLFAIRSFSSTLSKSPLIGEYSKLVAWGIPIAELVIGVLLIFAPIRKWGLYASFVLMILFTLYLLYMVFSGSKLPCHCGGVISTMTWQQHIWFNLGFVLLAFAGIFLYRK</sequence>
<evidence type="ECO:0000256" key="1">
    <source>
        <dbReference type="ARBA" id="ARBA00004141"/>
    </source>
</evidence>
<keyword evidence="4 5" id="KW-0472">Membrane</keyword>
<evidence type="ECO:0000313" key="8">
    <source>
        <dbReference type="Proteomes" id="UP001378956"/>
    </source>
</evidence>
<keyword evidence="2 5" id="KW-0812">Transmembrane</keyword>
<proteinExistence type="predicted"/>
<dbReference type="Pfam" id="PF07291">
    <property type="entry name" value="MauE"/>
    <property type="match status" value="1"/>
</dbReference>
<organism evidence="7 8">
    <name type="scientific">Pedobacter panaciterrae</name>
    <dbReference type="NCBI Taxonomy" id="363849"/>
    <lineage>
        <taxon>Bacteria</taxon>
        <taxon>Pseudomonadati</taxon>
        <taxon>Bacteroidota</taxon>
        <taxon>Sphingobacteriia</taxon>
        <taxon>Sphingobacteriales</taxon>
        <taxon>Sphingobacteriaceae</taxon>
        <taxon>Pedobacter</taxon>
    </lineage>
</organism>
<evidence type="ECO:0000256" key="4">
    <source>
        <dbReference type="ARBA" id="ARBA00023136"/>
    </source>
</evidence>